<dbReference type="OrthoDB" id="9255585at2"/>
<reference evidence="4" key="1">
    <citation type="submission" date="2016-11" db="EMBL/GenBank/DDBJ databases">
        <authorList>
            <person name="Varghese N."/>
            <person name="Submissions S."/>
        </authorList>
    </citation>
    <scope>NUCLEOTIDE SEQUENCE [LARGE SCALE GENOMIC DNA]</scope>
    <source>
        <strain evidence="4">DSM 3071</strain>
    </source>
</reference>
<dbReference type="AlphaFoldDB" id="A0A1M5QD48"/>
<name>A0A1M5QD48_BUTFI</name>
<accession>A0A1M5QD48</accession>
<feature type="domain" description="DUF7788" evidence="2">
    <location>
        <begin position="296"/>
        <end position="470"/>
    </location>
</feature>
<dbReference type="Proteomes" id="UP000184278">
    <property type="component" value="Unassembled WGS sequence"/>
</dbReference>
<dbReference type="InterPro" id="IPR056690">
    <property type="entry name" value="DUF7788"/>
</dbReference>
<dbReference type="GeneID" id="89508989"/>
<dbReference type="InterPro" id="IPR036465">
    <property type="entry name" value="vWFA_dom_sf"/>
</dbReference>
<evidence type="ECO:0000313" key="4">
    <source>
        <dbReference type="Proteomes" id="UP000184278"/>
    </source>
</evidence>
<protein>
    <recommendedName>
        <fullName evidence="5">DUF2828 domain-containing protein</fullName>
    </recommendedName>
</protein>
<dbReference type="EMBL" id="FQXK01000003">
    <property type="protein sequence ID" value="SHH11443.1"/>
    <property type="molecule type" value="Genomic_DNA"/>
</dbReference>
<feature type="domain" description="DUF2828" evidence="1">
    <location>
        <begin position="14"/>
        <end position="124"/>
    </location>
</feature>
<gene>
    <name evidence="3" type="ORF">SAMN02745229_00263</name>
</gene>
<dbReference type="SUPFAM" id="SSF53300">
    <property type="entry name" value="vWA-like"/>
    <property type="match status" value="1"/>
</dbReference>
<dbReference type="Pfam" id="PF11443">
    <property type="entry name" value="DUF2828"/>
    <property type="match status" value="2"/>
</dbReference>
<evidence type="ECO:0000259" key="1">
    <source>
        <dbReference type="Pfam" id="PF11443"/>
    </source>
</evidence>
<proteinExistence type="predicted"/>
<dbReference type="RefSeq" id="WP_073384824.1">
    <property type="nucleotide sequence ID" value="NZ_FQXK01000003.1"/>
</dbReference>
<dbReference type="InterPro" id="IPR011205">
    <property type="entry name" value="UCP015417_vWA"/>
</dbReference>
<feature type="domain" description="DUF2828" evidence="1">
    <location>
        <begin position="126"/>
        <end position="287"/>
    </location>
</feature>
<evidence type="ECO:0000259" key="2">
    <source>
        <dbReference type="Pfam" id="PF25043"/>
    </source>
</evidence>
<evidence type="ECO:0000313" key="3">
    <source>
        <dbReference type="EMBL" id="SHH11443.1"/>
    </source>
</evidence>
<dbReference type="PANTHER" id="PTHR31373:SF27">
    <property type="entry name" value="TROVE DOMAIN-CONTAINING PROTEIN"/>
    <property type="match status" value="1"/>
</dbReference>
<dbReference type="Pfam" id="PF25043">
    <property type="entry name" value="DUF7788"/>
    <property type="match status" value="1"/>
</dbReference>
<sequence>MLNFLKKEANKTYTENGAVTYVSTNSDCLDLFATIGALRSASDEEIIKRFVRAYAEDADLAMKMLFFARDIRGGLGERRVFKVILKYLAAAEPESVRRNIEHVAEYGRYDDLLALLDTPVEKEVMDYIEKTLKADIEIMKSISFDQNKETGEGVSLLAKWLPSINASNKETVANAKKIARAMNMTDAKYRKTLVALRAQIRIIENNLREKDYSFDYEKQPSKALYKYRKAFIRNDQERYKAFVQKAEVNPSVMHTGTLTPYDVIAPVIRRKEISEIERRAMNATWNALENYAGAENSLAVVDGSGSMYWNDDPCPAAVAQSLGIYFAQRNTGAFKNHFITFSANPRLIEIKGRDIVEQVRYCMGFNECSNTNIEKTFDLILNTAVANRLTQADMPEKLYIISDMEFDCCARDSDVTNFENAKALFAEFGFKLPQIVFWNVNSRSTQHPVKVNDRGVALVSGCSPQIFSMLKEGDLEPYKFMMSVLTSERYERIAA</sequence>
<dbReference type="PANTHER" id="PTHR31373">
    <property type="entry name" value="OS06G0652100 PROTEIN"/>
    <property type="match status" value="1"/>
</dbReference>
<dbReference type="InterPro" id="IPR058580">
    <property type="entry name" value="DUF2828"/>
</dbReference>
<keyword evidence="4" id="KW-1185">Reference proteome</keyword>
<organism evidence="3 4">
    <name type="scientific">Butyrivibrio fibrisolvens DSM 3071</name>
    <dbReference type="NCBI Taxonomy" id="1121131"/>
    <lineage>
        <taxon>Bacteria</taxon>
        <taxon>Bacillati</taxon>
        <taxon>Bacillota</taxon>
        <taxon>Clostridia</taxon>
        <taxon>Lachnospirales</taxon>
        <taxon>Lachnospiraceae</taxon>
        <taxon>Butyrivibrio</taxon>
    </lineage>
</organism>
<dbReference type="Gene3D" id="3.40.50.410">
    <property type="entry name" value="von Willebrand factor, type A domain"/>
    <property type="match status" value="1"/>
</dbReference>
<dbReference type="PIRSF" id="PIRSF015417">
    <property type="entry name" value="T31B5_30_vWA"/>
    <property type="match status" value="1"/>
</dbReference>
<dbReference type="STRING" id="1121131.SAMN02745229_00263"/>
<evidence type="ECO:0008006" key="5">
    <source>
        <dbReference type="Google" id="ProtNLM"/>
    </source>
</evidence>